<gene>
    <name evidence="1" type="ORF">AN481_02630</name>
</gene>
<reference evidence="1 2" key="1">
    <citation type="submission" date="2015-09" db="EMBL/GenBank/DDBJ databases">
        <title>Whole genome shotgun sequence assembly of Aphanizomenon flos-aquae UKL13.</title>
        <authorList>
            <person name="Driscoll C."/>
        </authorList>
    </citation>
    <scope>NUCLEOTIDE SEQUENCE [LARGE SCALE GENOMIC DNA]</scope>
    <source>
        <strain evidence="1">MDT13</strain>
    </source>
</reference>
<name>A0A1B7W0Z8_APHFL</name>
<dbReference type="AlphaFoldDB" id="A0A1B7W0Z8"/>
<accession>A0A1B7W0Z8</accession>
<dbReference type="Proteomes" id="UP000092382">
    <property type="component" value="Unassembled WGS sequence"/>
</dbReference>
<organism evidence="1 2">
    <name type="scientific">Aphanizomenon flos-aquae LD13</name>
    <dbReference type="NCBI Taxonomy" id="1710894"/>
    <lineage>
        <taxon>Bacteria</taxon>
        <taxon>Bacillati</taxon>
        <taxon>Cyanobacteriota</taxon>
        <taxon>Cyanophyceae</taxon>
        <taxon>Nostocales</taxon>
        <taxon>Aphanizomenonaceae</taxon>
        <taxon>Aphanizomenon</taxon>
    </lineage>
</organism>
<comment type="caution">
    <text evidence="1">The sequence shown here is derived from an EMBL/GenBank/DDBJ whole genome shotgun (WGS) entry which is preliminary data.</text>
</comment>
<dbReference type="EMBL" id="LJOY01000005">
    <property type="protein sequence ID" value="OBQ26960.1"/>
    <property type="molecule type" value="Genomic_DNA"/>
</dbReference>
<evidence type="ECO:0000313" key="1">
    <source>
        <dbReference type="EMBL" id="OBQ26960.1"/>
    </source>
</evidence>
<proteinExistence type="predicted"/>
<sequence>MLLINLLKPRLLNGLAIAKHSLVIAVWGYGSAIAKRDLGIAVWGCGECDSEALLQAVRLLGM</sequence>
<evidence type="ECO:0000313" key="2">
    <source>
        <dbReference type="Proteomes" id="UP000092382"/>
    </source>
</evidence>
<protein>
    <submittedName>
        <fullName evidence="1">Uncharacterized protein</fullName>
    </submittedName>
</protein>